<dbReference type="AlphaFoldDB" id="A0A1M5X3A6"/>
<dbReference type="PROSITE" id="PS51257">
    <property type="entry name" value="PROKAR_LIPOPROTEIN"/>
    <property type="match status" value="1"/>
</dbReference>
<name>A0A1M5X3A6_9BACT</name>
<dbReference type="STRING" id="947013.SAMN04488109_6234"/>
<organism evidence="1 2">
    <name type="scientific">Chryseolinea serpens</name>
    <dbReference type="NCBI Taxonomy" id="947013"/>
    <lineage>
        <taxon>Bacteria</taxon>
        <taxon>Pseudomonadati</taxon>
        <taxon>Bacteroidota</taxon>
        <taxon>Cytophagia</taxon>
        <taxon>Cytophagales</taxon>
        <taxon>Fulvivirgaceae</taxon>
        <taxon>Chryseolinea</taxon>
    </lineage>
</organism>
<proteinExistence type="predicted"/>
<dbReference type="Pfam" id="PF12771">
    <property type="entry name" value="SusD-like_2"/>
    <property type="match status" value="1"/>
</dbReference>
<keyword evidence="2" id="KW-1185">Reference proteome</keyword>
<dbReference type="EMBL" id="FQWQ01000005">
    <property type="protein sequence ID" value="SHH93683.1"/>
    <property type="molecule type" value="Genomic_DNA"/>
</dbReference>
<gene>
    <name evidence="1" type="ORF">SAMN04488109_6234</name>
</gene>
<dbReference type="InterPro" id="IPR011990">
    <property type="entry name" value="TPR-like_helical_dom_sf"/>
</dbReference>
<dbReference type="Proteomes" id="UP000184212">
    <property type="component" value="Unassembled WGS sequence"/>
</dbReference>
<reference evidence="1 2" key="1">
    <citation type="submission" date="2016-11" db="EMBL/GenBank/DDBJ databases">
        <authorList>
            <person name="Jaros S."/>
            <person name="Januszkiewicz K."/>
            <person name="Wedrychowicz H."/>
        </authorList>
    </citation>
    <scope>NUCLEOTIDE SEQUENCE [LARGE SCALE GENOMIC DNA]</scope>
    <source>
        <strain evidence="1 2">DSM 24574</strain>
    </source>
</reference>
<accession>A0A1M5X3A6</accession>
<dbReference type="SUPFAM" id="SSF48452">
    <property type="entry name" value="TPR-like"/>
    <property type="match status" value="1"/>
</dbReference>
<dbReference type="Gene3D" id="1.25.40.390">
    <property type="match status" value="1"/>
</dbReference>
<sequence length="494" mass="54514">MKKYITSFKRIALVVAIGTLISSCEKFTEGVSEFDPTKPTDASLKLVVNSAEVAYISYMEGELTRIGGMWSGQFTGTDRQYVALNNYTSTAPDYDNAWSAIYASTFKAIRIAEEKAAAVNNKRALAMAQILEAHTIATTTALFGDIPYSQANNLKEYPNPVFDNQMDIYASLLTLLDDAIKNIDAAPNGTGYDGDIFGGTDAIWKARANTVKAKLYLQLGDYVNAQLAAEKGISAGADEIVAQHGGTYQQDFNIFYSFLVYDRPGYMGATDAYAPRMIDPTSPETFNRNNAKTDESDRFAYIYWGDFADGYDLNVSGVDYDDGNPDGMFSNQAPFGILTYRDNQLILAEALLRQNNFSTALDELNEYRAYLSAGGYLNPDYVTGTGHYQDYDAADFANGGMENADGLDQNDALYREIVEERYISLLSSMDVFIDMHRKGFGAFASKQNWQVIGLTPVNGTTIPQRYLIAQVEVNSNTSTPRPSPGLFDVLQVFK</sequence>
<evidence type="ECO:0000313" key="2">
    <source>
        <dbReference type="Proteomes" id="UP000184212"/>
    </source>
</evidence>
<protein>
    <submittedName>
        <fullName evidence="1">Starch-binding associating with outer membrane</fullName>
    </submittedName>
</protein>
<dbReference type="RefSeq" id="WP_073142383.1">
    <property type="nucleotide sequence ID" value="NZ_FQWQ01000005.1"/>
</dbReference>
<evidence type="ECO:0000313" key="1">
    <source>
        <dbReference type="EMBL" id="SHH93683.1"/>
    </source>
</evidence>
<dbReference type="InterPro" id="IPR041662">
    <property type="entry name" value="SusD-like_2"/>
</dbReference>